<dbReference type="HOGENOM" id="CLU_2280890_0_0_1"/>
<keyword evidence="1" id="KW-0732">Signal</keyword>
<name>T1J9Z4_STRMM</name>
<protein>
    <submittedName>
        <fullName evidence="2">Uncharacterized protein</fullName>
    </submittedName>
</protein>
<evidence type="ECO:0000313" key="3">
    <source>
        <dbReference type="Proteomes" id="UP000014500"/>
    </source>
</evidence>
<feature type="signal peptide" evidence="1">
    <location>
        <begin position="1"/>
        <end position="19"/>
    </location>
</feature>
<keyword evidence="3" id="KW-1185">Reference proteome</keyword>
<accession>T1J9Z4</accession>
<feature type="chain" id="PRO_5004580080" evidence="1">
    <location>
        <begin position="20"/>
        <end position="102"/>
    </location>
</feature>
<proteinExistence type="predicted"/>
<sequence>MKLLAILITCTLVDNFVRSAPARSALIETLDGLKAKYLLMTVGPNYTLTRKAKWIIVYKNMVKKECIFREVDDSTADVITKAAEAQRKKLRHSIFPHIWTAY</sequence>
<organism evidence="2 3">
    <name type="scientific">Strigamia maritima</name>
    <name type="common">European centipede</name>
    <name type="synonym">Geophilus maritimus</name>
    <dbReference type="NCBI Taxonomy" id="126957"/>
    <lineage>
        <taxon>Eukaryota</taxon>
        <taxon>Metazoa</taxon>
        <taxon>Ecdysozoa</taxon>
        <taxon>Arthropoda</taxon>
        <taxon>Myriapoda</taxon>
        <taxon>Chilopoda</taxon>
        <taxon>Pleurostigmophora</taxon>
        <taxon>Geophilomorpha</taxon>
        <taxon>Linotaeniidae</taxon>
        <taxon>Strigamia</taxon>
    </lineage>
</organism>
<dbReference type="EMBL" id="JH431980">
    <property type="status" value="NOT_ANNOTATED_CDS"/>
    <property type="molecule type" value="Genomic_DNA"/>
</dbReference>
<evidence type="ECO:0000313" key="2">
    <source>
        <dbReference type="EnsemblMetazoa" id="SMAR010547-PA"/>
    </source>
</evidence>
<reference evidence="2" key="2">
    <citation type="submission" date="2015-02" db="UniProtKB">
        <authorList>
            <consortium name="EnsemblMetazoa"/>
        </authorList>
    </citation>
    <scope>IDENTIFICATION</scope>
</reference>
<reference evidence="3" key="1">
    <citation type="submission" date="2011-05" db="EMBL/GenBank/DDBJ databases">
        <authorList>
            <person name="Richards S.R."/>
            <person name="Qu J."/>
            <person name="Jiang H."/>
            <person name="Jhangiani S.N."/>
            <person name="Agravi P."/>
            <person name="Goodspeed R."/>
            <person name="Gross S."/>
            <person name="Mandapat C."/>
            <person name="Jackson L."/>
            <person name="Mathew T."/>
            <person name="Pu L."/>
            <person name="Thornton R."/>
            <person name="Saada N."/>
            <person name="Wilczek-Boney K.B."/>
            <person name="Lee S."/>
            <person name="Kovar C."/>
            <person name="Wu Y."/>
            <person name="Scherer S.E."/>
            <person name="Worley K.C."/>
            <person name="Muzny D.M."/>
            <person name="Gibbs R."/>
        </authorList>
    </citation>
    <scope>NUCLEOTIDE SEQUENCE</scope>
    <source>
        <strain evidence="3">Brora</strain>
    </source>
</reference>
<evidence type="ECO:0000256" key="1">
    <source>
        <dbReference type="SAM" id="SignalP"/>
    </source>
</evidence>
<dbReference type="Proteomes" id="UP000014500">
    <property type="component" value="Unassembled WGS sequence"/>
</dbReference>
<dbReference type="EnsemblMetazoa" id="SMAR010547-RA">
    <property type="protein sequence ID" value="SMAR010547-PA"/>
    <property type="gene ID" value="SMAR010547"/>
</dbReference>
<dbReference type="AlphaFoldDB" id="T1J9Z4"/>